<sequence>MTPENLACVLADVRRLRVGFAGTAPQPWTATTAAAEVTVQLGHLALCLLRQWGTDTTHLDDPQRPITNTGDELADVLLAVLSVPTLADTEPASLPAARPAGRDGEVEQLLRLLITLGQLAEAAMIHDGFRHRPTGTPPSIQTASATAVTAATTLADGLRLDLLAEFRAMVVDAEAFLRSRDPSR</sequence>
<accession>A0AAC9L6Z1</accession>
<dbReference type="RefSeq" id="WP_075738401.1">
    <property type="nucleotide sequence ID" value="NZ_CP016076.1"/>
</dbReference>
<dbReference type="KEGG" id="acad:UA74_02130"/>
<organism evidence="1 2">
    <name type="scientific">Actinoalloteichus fjordicus</name>
    <dbReference type="NCBI Taxonomy" id="1612552"/>
    <lineage>
        <taxon>Bacteria</taxon>
        <taxon>Bacillati</taxon>
        <taxon>Actinomycetota</taxon>
        <taxon>Actinomycetes</taxon>
        <taxon>Pseudonocardiales</taxon>
        <taxon>Pseudonocardiaceae</taxon>
        <taxon>Actinoalloteichus</taxon>
    </lineage>
</organism>
<dbReference type="AlphaFoldDB" id="A0AAC9L6Z1"/>
<reference evidence="2" key="1">
    <citation type="submission" date="2016-06" db="EMBL/GenBank/DDBJ databases">
        <title>Complete genome sequence of Actinoalloteichus fjordicus DSM 46855 (=ADI127-17), type strain of the new species Actinoalloteichus fjordicus.</title>
        <authorList>
            <person name="Ruckert C."/>
            <person name="Nouioui I."/>
            <person name="Willmese J."/>
            <person name="van Wezel G."/>
            <person name="Klenk H.-P."/>
            <person name="Kalinowski J."/>
            <person name="Zotchev S.B."/>
        </authorList>
    </citation>
    <scope>NUCLEOTIDE SEQUENCE [LARGE SCALE GENOMIC DNA]</scope>
    <source>
        <strain evidence="2">ADI127-7</strain>
    </source>
</reference>
<keyword evidence="2" id="KW-1185">Reference proteome</keyword>
<evidence type="ECO:0000313" key="1">
    <source>
        <dbReference type="EMBL" id="APU12513.1"/>
    </source>
</evidence>
<evidence type="ECO:0000313" key="2">
    <source>
        <dbReference type="Proteomes" id="UP000185511"/>
    </source>
</evidence>
<dbReference type="Proteomes" id="UP000185511">
    <property type="component" value="Chromosome"/>
</dbReference>
<dbReference type="EMBL" id="CP016076">
    <property type="protein sequence ID" value="APU12513.1"/>
    <property type="molecule type" value="Genomic_DNA"/>
</dbReference>
<protein>
    <submittedName>
        <fullName evidence="1">Uncharacterized protein</fullName>
    </submittedName>
</protein>
<name>A0AAC9L6Z1_9PSEU</name>
<gene>
    <name evidence="1" type="ORF">UA74_02130</name>
</gene>
<proteinExistence type="predicted"/>